<dbReference type="InterPro" id="IPR017937">
    <property type="entry name" value="Thioredoxin_CS"/>
</dbReference>
<dbReference type="Gene3D" id="3.40.30.10">
    <property type="entry name" value="Glutaredoxin"/>
    <property type="match status" value="1"/>
</dbReference>
<organism evidence="9 10">
    <name type="scientific">Bacteriovorax antarcticus</name>
    <dbReference type="NCBI Taxonomy" id="3088717"/>
    <lineage>
        <taxon>Bacteria</taxon>
        <taxon>Pseudomonadati</taxon>
        <taxon>Bdellovibrionota</taxon>
        <taxon>Bacteriovoracia</taxon>
        <taxon>Bacteriovoracales</taxon>
        <taxon>Bacteriovoracaceae</taxon>
        <taxon>Bacteriovorax</taxon>
    </lineage>
</organism>
<dbReference type="PANTHER" id="PTHR45663">
    <property type="entry name" value="GEO12009P1"/>
    <property type="match status" value="1"/>
</dbReference>
<gene>
    <name evidence="9" type="primary">trxA</name>
    <name evidence="9" type="ORF">SHI21_07390</name>
</gene>
<proteinExistence type="inferred from homology"/>
<dbReference type="InterPro" id="IPR013766">
    <property type="entry name" value="Thioredoxin_domain"/>
</dbReference>
<comment type="caution">
    <text evidence="9">The sequence shown here is derived from an EMBL/GenBank/DDBJ whole genome shotgun (WGS) entry which is preliminary data.</text>
</comment>
<keyword evidence="10" id="KW-1185">Reference proteome</keyword>
<dbReference type="Pfam" id="PF00085">
    <property type="entry name" value="Thioredoxin"/>
    <property type="match status" value="1"/>
</dbReference>
<dbReference type="EMBL" id="JAYGJQ010000001">
    <property type="protein sequence ID" value="MEA9356017.1"/>
    <property type="molecule type" value="Genomic_DNA"/>
</dbReference>
<keyword evidence="4" id="KW-1015">Disulfide bond</keyword>
<evidence type="ECO:0000256" key="7">
    <source>
        <dbReference type="PIRNR" id="PIRNR000077"/>
    </source>
</evidence>
<dbReference type="PRINTS" id="PR00421">
    <property type="entry name" value="THIOREDOXIN"/>
</dbReference>
<dbReference type="PROSITE" id="PS00194">
    <property type="entry name" value="THIOREDOXIN_1"/>
    <property type="match status" value="1"/>
</dbReference>
<evidence type="ECO:0000256" key="5">
    <source>
        <dbReference type="ARBA" id="ARBA00023284"/>
    </source>
</evidence>
<dbReference type="Proteomes" id="UP001302274">
    <property type="component" value="Unassembled WGS sequence"/>
</dbReference>
<reference evidence="9 10" key="1">
    <citation type="submission" date="2023-11" db="EMBL/GenBank/DDBJ databases">
        <title>A Novel Polar Bacteriovorax (B. antarcticus) Isolated from the Biocrust in Antarctica.</title>
        <authorList>
            <person name="Mun W."/>
            <person name="Choi S.Y."/>
            <person name="Mitchell R.J."/>
        </authorList>
    </citation>
    <scope>NUCLEOTIDE SEQUENCE [LARGE SCALE GENOMIC DNA]</scope>
    <source>
        <strain evidence="9 10">PP10</strain>
    </source>
</reference>
<accession>A0ABU5VSJ1</accession>
<dbReference type="PANTHER" id="PTHR45663:SF11">
    <property type="entry name" value="GEO12009P1"/>
    <property type="match status" value="1"/>
</dbReference>
<dbReference type="InterPro" id="IPR005746">
    <property type="entry name" value="Thioredoxin"/>
</dbReference>
<evidence type="ECO:0000256" key="4">
    <source>
        <dbReference type="ARBA" id="ARBA00023157"/>
    </source>
</evidence>
<dbReference type="PIRSF" id="PIRSF000077">
    <property type="entry name" value="Thioredoxin"/>
    <property type="match status" value="1"/>
</dbReference>
<keyword evidence="3" id="KW-0249">Electron transport</keyword>
<evidence type="ECO:0000256" key="1">
    <source>
        <dbReference type="ARBA" id="ARBA00008987"/>
    </source>
</evidence>
<dbReference type="NCBIfam" id="TIGR01068">
    <property type="entry name" value="thioredoxin"/>
    <property type="match status" value="1"/>
</dbReference>
<protein>
    <recommendedName>
        <fullName evidence="6 7">Thioredoxin</fullName>
    </recommendedName>
</protein>
<keyword evidence="5" id="KW-0676">Redox-active center</keyword>
<sequence>MKHVDTSNFEEIVLKSDKPVVVDFWAEWCGPCKVLGPVLEEVSKEIGDKVEIVKLNVDDSRELTAKYGIRGIPTMIMFKNGQLVSTLVGSQPKSEVLKFALS</sequence>
<comment type="similarity">
    <text evidence="1 7">Belongs to the thioredoxin family.</text>
</comment>
<keyword evidence="2" id="KW-0813">Transport</keyword>
<dbReference type="PROSITE" id="PS51352">
    <property type="entry name" value="THIOREDOXIN_2"/>
    <property type="match status" value="1"/>
</dbReference>
<evidence type="ECO:0000313" key="10">
    <source>
        <dbReference type="Proteomes" id="UP001302274"/>
    </source>
</evidence>
<dbReference type="InterPro" id="IPR036249">
    <property type="entry name" value="Thioredoxin-like_sf"/>
</dbReference>
<dbReference type="SUPFAM" id="SSF52833">
    <property type="entry name" value="Thioredoxin-like"/>
    <property type="match status" value="1"/>
</dbReference>
<name>A0ABU5VSJ1_9BACT</name>
<evidence type="ECO:0000256" key="6">
    <source>
        <dbReference type="NCBIfam" id="TIGR01068"/>
    </source>
</evidence>
<evidence type="ECO:0000256" key="2">
    <source>
        <dbReference type="ARBA" id="ARBA00022448"/>
    </source>
</evidence>
<evidence type="ECO:0000259" key="8">
    <source>
        <dbReference type="PROSITE" id="PS51352"/>
    </source>
</evidence>
<evidence type="ECO:0000313" key="9">
    <source>
        <dbReference type="EMBL" id="MEA9356017.1"/>
    </source>
</evidence>
<evidence type="ECO:0000256" key="3">
    <source>
        <dbReference type="ARBA" id="ARBA00022982"/>
    </source>
</evidence>
<dbReference type="CDD" id="cd02947">
    <property type="entry name" value="TRX_family"/>
    <property type="match status" value="1"/>
</dbReference>
<feature type="domain" description="Thioredoxin" evidence="8">
    <location>
        <begin position="1"/>
        <end position="102"/>
    </location>
</feature>